<dbReference type="Pfam" id="PF21391">
    <property type="entry name" value="tyr_de_CO2_C"/>
    <property type="match status" value="1"/>
</dbReference>
<dbReference type="EMBL" id="DXFP01000020">
    <property type="protein sequence ID" value="HIX01635.1"/>
    <property type="molecule type" value="Genomic_DNA"/>
</dbReference>
<accession>A0A9D1UWC8</accession>
<dbReference type="PANTHER" id="PTHR42735">
    <property type="match status" value="1"/>
</dbReference>
<evidence type="ECO:0000313" key="6">
    <source>
        <dbReference type="EMBL" id="HIX01635.1"/>
    </source>
</evidence>
<evidence type="ECO:0000256" key="2">
    <source>
        <dbReference type="ARBA" id="ARBA00022898"/>
    </source>
</evidence>
<dbReference type="Proteomes" id="UP000823963">
    <property type="component" value="Unassembled WGS sequence"/>
</dbReference>
<dbReference type="Pfam" id="PF00282">
    <property type="entry name" value="Pyridoxal_deC"/>
    <property type="match status" value="1"/>
</dbReference>
<keyword evidence="3" id="KW-0456">Lyase</keyword>
<feature type="modified residue" description="N6-(pyridoxal phosphate)lysine" evidence="4">
    <location>
        <position position="392"/>
    </location>
</feature>
<keyword evidence="2 4" id="KW-0663">Pyridoxal phosphate</keyword>
<feature type="domain" description="L-tyrosine decarboxylase C-terminal" evidence="5">
    <location>
        <begin position="473"/>
        <end position="613"/>
    </location>
</feature>
<name>A0A9D1UWC8_9LACO</name>
<gene>
    <name evidence="6" type="ORF">H9861_02655</name>
</gene>
<dbReference type="GO" id="GO:0004058">
    <property type="term" value="F:aromatic-L-amino-acid decarboxylase activity"/>
    <property type="evidence" value="ECO:0007669"/>
    <property type="project" value="UniProtKB-ARBA"/>
</dbReference>
<dbReference type="InterPro" id="IPR050477">
    <property type="entry name" value="GrpII_AminoAcid_Decarb"/>
</dbReference>
<dbReference type="InterPro" id="IPR015421">
    <property type="entry name" value="PyrdxlP-dep_Trfase_major"/>
</dbReference>
<comment type="caution">
    <text evidence="6">The sequence shown here is derived from an EMBL/GenBank/DDBJ whole genome shotgun (WGS) entry which is preliminary data.</text>
</comment>
<dbReference type="InterPro" id="IPR002129">
    <property type="entry name" value="PyrdxlP-dep_de-COase"/>
</dbReference>
<sequence length="624" mass="70232">MKNNKDYKNMDLSAYFIGPKGENGELFKELTTKLIDEHIGYRQNFNSEDANSISEEEKVSEKYTNAVVNMKEVLNELSQKLRSGSIPWPTAGRYWGHMDNETLMPSLLAYNFAMLWNGNGVAWEGSPASTLMEEEVGQDLAKLNGYKDNGWGYVATDGTIANISALWMARNVASIPLAVKEVCPELVQDKTDWELLNMSVKESLDLLDKTGDKKNDVKAHSARSGKNIQVLGKWLVPSTMHYSWKKAVDITGVGEDNLVILPVDDHYRIDIEKLDKIIRENVDKQIPILGIVGVVGSTEEGAIDHIDQIVKLREKYRKEGVDFFIHVDAAYGGYGRTIYMDENNEFMPYEKLKDKFNEYGIFTENNQFLNKDVYNAYKAIADSDSVTIDPHKMGYVPYDAGGLAIADTRLKNTLTYVAPYAFQEGVAVPASIGQFTLEGSKSVGSAASVWVANRILPLNISGYGRLVARTLFAARKFNDMVDGMKFEINGKTIISHAVYEPDFNMVDWVYKIEGNDSLKDMNALTTAMYEHTSSKVGNLYNLKLVTSASTFDKNIYGDAPVKFIESLGIDKNDYDREGNLEILRASCMTPWVYDEESFDYWAPRIKEAMKETLEQIAEEDDIIK</sequence>
<evidence type="ECO:0000256" key="1">
    <source>
        <dbReference type="ARBA" id="ARBA00001933"/>
    </source>
</evidence>
<protein>
    <submittedName>
        <fullName evidence="6">Tyrosine decarboxylase</fullName>
    </submittedName>
</protein>
<evidence type="ECO:0000256" key="3">
    <source>
        <dbReference type="ARBA" id="ARBA00023239"/>
    </source>
</evidence>
<evidence type="ECO:0000259" key="5">
    <source>
        <dbReference type="Pfam" id="PF21391"/>
    </source>
</evidence>
<dbReference type="GO" id="GO:0019752">
    <property type="term" value="P:carboxylic acid metabolic process"/>
    <property type="evidence" value="ECO:0007669"/>
    <property type="project" value="InterPro"/>
</dbReference>
<reference evidence="6" key="1">
    <citation type="journal article" date="2021" name="PeerJ">
        <title>Extensive microbial diversity within the chicken gut microbiome revealed by metagenomics and culture.</title>
        <authorList>
            <person name="Gilroy R."/>
            <person name="Ravi A."/>
            <person name="Getino M."/>
            <person name="Pursley I."/>
            <person name="Horton D.L."/>
            <person name="Alikhan N.F."/>
            <person name="Baker D."/>
            <person name="Gharbi K."/>
            <person name="Hall N."/>
            <person name="Watson M."/>
            <person name="Adriaenssens E.M."/>
            <person name="Foster-Nyarko E."/>
            <person name="Jarju S."/>
            <person name="Secka A."/>
            <person name="Antonio M."/>
            <person name="Oren A."/>
            <person name="Chaudhuri R.R."/>
            <person name="La Ragione R."/>
            <person name="Hildebrand F."/>
            <person name="Pallen M.J."/>
        </authorList>
    </citation>
    <scope>NUCLEOTIDE SEQUENCE</scope>
    <source>
        <strain evidence="6">6627</strain>
    </source>
</reference>
<comment type="cofactor">
    <cofactor evidence="1 4">
        <name>pyridoxal 5'-phosphate</name>
        <dbReference type="ChEBI" id="CHEBI:597326"/>
    </cofactor>
</comment>
<dbReference type="AlphaFoldDB" id="A0A9D1UWC8"/>
<dbReference type="InterPro" id="IPR015424">
    <property type="entry name" value="PyrdxlP-dep_Trfase"/>
</dbReference>
<organism evidence="6 7">
    <name type="scientific">Candidatus Ligilactobacillus excrementigallinarum</name>
    <dbReference type="NCBI Taxonomy" id="2838641"/>
    <lineage>
        <taxon>Bacteria</taxon>
        <taxon>Bacillati</taxon>
        <taxon>Bacillota</taxon>
        <taxon>Bacilli</taxon>
        <taxon>Lactobacillales</taxon>
        <taxon>Lactobacillaceae</taxon>
        <taxon>Ligilactobacillus</taxon>
    </lineage>
</organism>
<evidence type="ECO:0000313" key="7">
    <source>
        <dbReference type="Proteomes" id="UP000823963"/>
    </source>
</evidence>
<proteinExistence type="predicted"/>
<evidence type="ECO:0000256" key="4">
    <source>
        <dbReference type="PIRSR" id="PIRSR602129-50"/>
    </source>
</evidence>
<dbReference type="InterPro" id="IPR049373">
    <property type="entry name" value="TyrDC_C"/>
</dbReference>
<dbReference type="GO" id="GO:0030170">
    <property type="term" value="F:pyridoxal phosphate binding"/>
    <property type="evidence" value="ECO:0007669"/>
    <property type="project" value="InterPro"/>
</dbReference>
<dbReference type="Gene3D" id="3.40.640.10">
    <property type="entry name" value="Type I PLP-dependent aspartate aminotransferase-like (Major domain)"/>
    <property type="match status" value="1"/>
</dbReference>
<dbReference type="PANTHER" id="PTHR42735:SF4">
    <property type="entry name" value="PYRIDOXAL PHOSPHATE-DEPENDENT DECARBOXYLASE FAMILY PROTEIN"/>
    <property type="match status" value="1"/>
</dbReference>
<dbReference type="SUPFAM" id="SSF53383">
    <property type="entry name" value="PLP-dependent transferases"/>
    <property type="match status" value="1"/>
</dbReference>
<reference evidence="6" key="2">
    <citation type="submission" date="2021-04" db="EMBL/GenBank/DDBJ databases">
        <authorList>
            <person name="Gilroy R."/>
        </authorList>
    </citation>
    <scope>NUCLEOTIDE SEQUENCE</scope>
    <source>
        <strain evidence="6">6627</strain>
    </source>
</reference>